<name>A0AAD1XLG5_EUPCR</name>
<dbReference type="Gene3D" id="3.40.525.10">
    <property type="entry name" value="CRAL-TRIO lipid binding domain"/>
    <property type="match status" value="1"/>
</dbReference>
<feature type="compositionally biased region" description="Polar residues" evidence="1">
    <location>
        <begin position="1"/>
        <end position="13"/>
    </location>
</feature>
<accession>A0AAD1XLG5</accession>
<dbReference type="CDD" id="cd00170">
    <property type="entry name" value="SEC14"/>
    <property type="match status" value="1"/>
</dbReference>
<dbReference type="Pfam" id="PF00650">
    <property type="entry name" value="CRAL_TRIO"/>
    <property type="match status" value="1"/>
</dbReference>
<proteinExistence type="predicted"/>
<protein>
    <recommendedName>
        <fullName evidence="2">CRAL-TRIO domain-containing protein</fullName>
    </recommendedName>
</protein>
<dbReference type="InterPro" id="IPR052578">
    <property type="entry name" value="PI_Transfer_CRAL-TRIO"/>
</dbReference>
<dbReference type="PANTHER" id="PTHR45824:SF29">
    <property type="entry name" value="GH16843P"/>
    <property type="match status" value="1"/>
</dbReference>
<dbReference type="Proteomes" id="UP001295684">
    <property type="component" value="Unassembled WGS sequence"/>
</dbReference>
<dbReference type="SUPFAM" id="SSF52087">
    <property type="entry name" value="CRAL/TRIO domain"/>
    <property type="match status" value="1"/>
</dbReference>
<dbReference type="SMART" id="SM00516">
    <property type="entry name" value="SEC14"/>
    <property type="match status" value="1"/>
</dbReference>
<dbReference type="SUPFAM" id="SSF46938">
    <property type="entry name" value="CRAL/TRIO N-terminal domain"/>
    <property type="match status" value="1"/>
</dbReference>
<dbReference type="AlphaFoldDB" id="A0AAD1XLG5"/>
<dbReference type="PANTHER" id="PTHR45824">
    <property type="entry name" value="GH16843P"/>
    <property type="match status" value="1"/>
</dbReference>
<dbReference type="EMBL" id="CAMPGE010016249">
    <property type="protein sequence ID" value="CAI2374822.1"/>
    <property type="molecule type" value="Genomic_DNA"/>
</dbReference>
<reference evidence="3" key="1">
    <citation type="submission" date="2023-07" db="EMBL/GenBank/DDBJ databases">
        <authorList>
            <consortium name="AG Swart"/>
            <person name="Singh M."/>
            <person name="Singh A."/>
            <person name="Seah K."/>
            <person name="Emmerich C."/>
        </authorList>
    </citation>
    <scope>NUCLEOTIDE SEQUENCE</scope>
    <source>
        <strain evidence="3">DP1</strain>
    </source>
</reference>
<organism evidence="3 4">
    <name type="scientific">Euplotes crassus</name>
    <dbReference type="NCBI Taxonomy" id="5936"/>
    <lineage>
        <taxon>Eukaryota</taxon>
        <taxon>Sar</taxon>
        <taxon>Alveolata</taxon>
        <taxon>Ciliophora</taxon>
        <taxon>Intramacronucleata</taxon>
        <taxon>Spirotrichea</taxon>
        <taxon>Hypotrichia</taxon>
        <taxon>Euplotida</taxon>
        <taxon>Euplotidae</taxon>
        <taxon>Moneuplotes</taxon>
    </lineage>
</organism>
<dbReference type="InterPro" id="IPR001251">
    <property type="entry name" value="CRAL-TRIO_dom"/>
</dbReference>
<sequence length="326" mass="38443">MGNTSDRPNNSEDLSFDGSMEDGLPRRYTFTTQVKPSDALYPDQDQAGEASLVSPIYEEEPDQQEIEIVPPKKKSKRIKKVEDYFQWDSLKLKEKDMYYDFVKTAKRAWADMAYEDAQVQKTVLDKIALLRFCIARNFHPKKVLDLWTKWVNWRVMYQPHKIRKRDIKHTAFRKCLYVSRKNKLGCPCAVISPGATNEVYDIEDVQKVVAYVLEKVSKKADKNGTTQFCVIFDRTNMKNKTEKKWIPIYKEMSHAVQQYFPERLHQAYILKLNWIGRVIYHLCKPFIPKKTRQKLIILKNEERLMEYFDEPYVNPAFAEQGEDGQS</sequence>
<evidence type="ECO:0000313" key="3">
    <source>
        <dbReference type="EMBL" id="CAI2374822.1"/>
    </source>
</evidence>
<evidence type="ECO:0000259" key="2">
    <source>
        <dbReference type="PROSITE" id="PS50191"/>
    </source>
</evidence>
<evidence type="ECO:0000256" key="1">
    <source>
        <dbReference type="SAM" id="MobiDB-lite"/>
    </source>
</evidence>
<feature type="region of interest" description="Disordered" evidence="1">
    <location>
        <begin position="1"/>
        <end position="24"/>
    </location>
</feature>
<dbReference type="InterPro" id="IPR036865">
    <property type="entry name" value="CRAL-TRIO_dom_sf"/>
</dbReference>
<comment type="caution">
    <text evidence="3">The sequence shown here is derived from an EMBL/GenBank/DDBJ whole genome shotgun (WGS) entry which is preliminary data.</text>
</comment>
<dbReference type="InterPro" id="IPR036273">
    <property type="entry name" value="CRAL/TRIO_N_dom_sf"/>
</dbReference>
<dbReference type="PROSITE" id="PS50191">
    <property type="entry name" value="CRAL_TRIO"/>
    <property type="match status" value="1"/>
</dbReference>
<gene>
    <name evidence="3" type="ORF">ECRASSUSDP1_LOCUS16180</name>
</gene>
<evidence type="ECO:0000313" key="4">
    <source>
        <dbReference type="Proteomes" id="UP001295684"/>
    </source>
</evidence>
<feature type="domain" description="CRAL-TRIO" evidence="2">
    <location>
        <begin position="165"/>
        <end position="316"/>
    </location>
</feature>
<keyword evidence="4" id="KW-1185">Reference proteome</keyword>
<dbReference type="GO" id="GO:0008526">
    <property type="term" value="F:phosphatidylinositol transfer activity"/>
    <property type="evidence" value="ECO:0007669"/>
    <property type="project" value="TreeGrafter"/>
</dbReference>